<organism evidence="1 2">
    <name type="scientific">Favolaschia claudopus</name>
    <dbReference type="NCBI Taxonomy" id="2862362"/>
    <lineage>
        <taxon>Eukaryota</taxon>
        <taxon>Fungi</taxon>
        <taxon>Dikarya</taxon>
        <taxon>Basidiomycota</taxon>
        <taxon>Agaricomycotina</taxon>
        <taxon>Agaricomycetes</taxon>
        <taxon>Agaricomycetidae</taxon>
        <taxon>Agaricales</taxon>
        <taxon>Marasmiineae</taxon>
        <taxon>Mycenaceae</taxon>
        <taxon>Favolaschia</taxon>
    </lineage>
</organism>
<accession>A0AAW0BIH0</accession>
<keyword evidence="2" id="KW-1185">Reference proteome</keyword>
<dbReference type="Proteomes" id="UP001362999">
    <property type="component" value="Unassembled WGS sequence"/>
</dbReference>
<dbReference type="AlphaFoldDB" id="A0AAW0BIH0"/>
<sequence>MAWTMSNESEPKELPRVVEEYQSCRPPSARCRRTFGISPLTKLLEVVVKELAAVFAHLPGHFLPFRSRQKKGASKDAGRVEPANGRVAPKTCVVDETAFFASRWCASEVRGRRTRELLGDAMEDDFFQVKAWYSGSESDTWVMFELERRTRGRRGGTVVEEAFETVPDSGL</sequence>
<evidence type="ECO:0000313" key="2">
    <source>
        <dbReference type="Proteomes" id="UP001362999"/>
    </source>
</evidence>
<protein>
    <recommendedName>
        <fullName evidence="3">NAC domain-containing protein</fullName>
    </recommendedName>
</protein>
<name>A0AAW0BIH0_9AGAR</name>
<reference evidence="1 2" key="1">
    <citation type="journal article" date="2024" name="J Genomics">
        <title>Draft genome sequencing and assembly of Favolaschia claudopus CIRM-BRFM 2984 isolated from oak limbs.</title>
        <authorList>
            <person name="Navarro D."/>
            <person name="Drula E."/>
            <person name="Chaduli D."/>
            <person name="Cazenave R."/>
            <person name="Ahrendt S."/>
            <person name="Wang J."/>
            <person name="Lipzen A."/>
            <person name="Daum C."/>
            <person name="Barry K."/>
            <person name="Grigoriev I.V."/>
            <person name="Favel A."/>
            <person name="Rosso M.N."/>
            <person name="Martin F."/>
        </authorList>
    </citation>
    <scope>NUCLEOTIDE SEQUENCE [LARGE SCALE GENOMIC DNA]</scope>
    <source>
        <strain evidence="1 2">CIRM-BRFM 2984</strain>
    </source>
</reference>
<gene>
    <name evidence="1" type="ORF">R3P38DRAFT_2778500</name>
</gene>
<evidence type="ECO:0000313" key="1">
    <source>
        <dbReference type="EMBL" id="KAK7025698.1"/>
    </source>
</evidence>
<comment type="caution">
    <text evidence="1">The sequence shown here is derived from an EMBL/GenBank/DDBJ whole genome shotgun (WGS) entry which is preliminary data.</text>
</comment>
<proteinExistence type="predicted"/>
<evidence type="ECO:0008006" key="3">
    <source>
        <dbReference type="Google" id="ProtNLM"/>
    </source>
</evidence>
<dbReference type="EMBL" id="JAWWNJ010000033">
    <property type="protein sequence ID" value="KAK7025698.1"/>
    <property type="molecule type" value="Genomic_DNA"/>
</dbReference>